<dbReference type="Pfam" id="PF02558">
    <property type="entry name" value="ApbA"/>
    <property type="match status" value="1"/>
</dbReference>
<evidence type="ECO:0000259" key="6">
    <source>
        <dbReference type="Pfam" id="PF02558"/>
    </source>
</evidence>
<dbReference type="Gene3D" id="3.40.50.720">
    <property type="entry name" value="NAD(P)-binding Rossmann-like Domain"/>
    <property type="match status" value="1"/>
</dbReference>
<feature type="domain" description="Ketopantoate reductase N-terminal" evidence="6">
    <location>
        <begin position="1"/>
        <end position="140"/>
    </location>
</feature>
<evidence type="ECO:0000256" key="2">
    <source>
        <dbReference type="ARBA" id="ARBA00013014"/>
    </source>
</evidence>
<dbReference type="PANTHER" id="PTHR43765">
    <property type="entry name" value="2-DEHYDROPANTOATE 2-REDUCTASE-RELATED"/>
    <property type="match status" value="1"/>
</dbReference>
<evidence type="ECO:0000256" key="4">
    <source>
        <dbReference type="ARBA" id="ARBA00023002"/>
    </source>
</evidence>
<feature type="non-terminal residue" evidence="8">
    <location>
        <position position="1"/>
    </location>
</feature>
<dbReference type="InterPro" id="IPR036291">
    <property type="entry name" value="NAD(P)-bd_dom_sf"/>
</dbReference>
<dbReference type="Gene3D" id="1.10.1040.10">
    <property type="entry name" value="N-(1-d-carboxylethyl)-l-norvaline Dehydrogenase, domain 2"/>
    <property type="match status" value="1"/>
</dbReference>
<dbReference type="EMBL" id="UINC01129811">
    <property type="protein sequence ID" value="SVD10455.1"/>
    <property type="molecule type" value="Genomic_DNA"/>
</dbReference>
<name>A0A382SLW0_9ZZZZ</name>
<accession>A0A382SLW0</accession>
<dbReference type="InterPro" id="IPR008927">
    <property type="entry name" value="6-PGluconate_DH-like_C_sf"/>
</dbReference>
<dbReference type="InterPro" id="IPR050838">
    <property type="entry name" value="Ketopantoate_reductase"/>
</dbReference>
<protein>
    <recommendedName>
        <fullName evidence="2">2-dehydropantoate 2-reductase</fullName>
        <ecNumber evidence="2">1.1.1.169</ecNumber>
    </recommendedName>
    <alternativeName>
        <fullName evidence="5">Ketopantoate reductase</fullName>
    </alternativeName>
</protein>
<dbReference type="Pfam" id="PF08546">
    <property type="entry name" value="ApbA_C"/>
    <property type="match status" value="1"/>
</dbReference>
<dbReference type="SUPFAM" id="SSF51735">
    <property type="entry name" value="NAD(P)-binding Rossmann-fold domains"/>
    <property type="match status" value="1"/>
</dbReference>
<evidence type="ECO:0000313" key="8">
    <source>
        <dbReference type="EMBL" id="SVD10455.1"/>
    </source>
</evidence>
<dbReference type="GO" id="GO:0005737">
    <property type="term" value="C:cytoplasm"/>
    <property type="evidence" value="ECO:0007669"/>
    <property type="project" value="TreeGrafter"/>
</dbReference>
<dbReference type="NCBIfam" id="TIGR00745">
    <property type="entry name" value="apbA_panE"/>
    <property type="match status" value="1"/>
</dbReference>
<evidence type="ECO:0000256" key="1">
    <source>
        <dbReference type="ARBA" id="ARBA00007870"/>
    </source>
</evidence>
<dbReference type="AlphaFoldDB" id="A0A382SLW0"/>
<evidence type="ECO:0000259" key="7">
    <source>
        <dbReference type="Pfam" id="PF08546"/>
    </source>
</evidence>
<proteinExistence type="inferred from homology"/>
<dbReference type="InterPro" id="IPR013328">
    <property type="entry name" value="6PGD_dom2"/>
</dbReference>
<organism evidence="8">
    <name type="scientific">marine metagenome</name>
    <dbReference type="NCBI Taxonomy" id="408172"/>
    <lineage>
        <taxon>unclassified sequences</taxon>
        <taxon>metagenomes</taxon>
        <taxon>ecological metagenomes</taxon>
    </lineage>
</organism>
<dbReference type="SUPFAM" id="SSF48179">
    <property type="entry name" value="6-phosphogluconate dehydrogenase C-terminal domain-like"/>
    <property type="match status" value="1"/>
</dbReference>
<reference evidence="8" key="1">
    <citation type="submission" date="2018-05" db="EMBL/GenBank/DDBJ databases">
        <authorList>
            <person name="Lanie J.A."/>
            <person name="Ng W.-L."/>
            <person name="Kazmierczak K.M."/>
            <person name="Andrzejewski T.M."/>
            <person name="Davidsen T.M."/>
            <person name="Wayne K.J."/>
            <person name="Tettelin H."/>
            <person name="Glass J.I."/>
            <person name="Rusch D."/>
            <person name="Podicherti R."/>
            <person name="Tsui H.-C.T."/>
            <person name="Winkler M.E."/>
        </authorList>
    </citation>
    <scope>NUCLEOTIDE SEQUENCE</scope>
</reference>
<dbReference type="GO" id="GO:0015940">
    <property type="term" value="P:pantothenate biosynthetic process"/>
    <property type="evidence" value="ECO:0007669"/>
    <property type="project" value="InterPro"/>
</dbReference>
<dbReference type="GO" id="GO:0050661">
    <property type="term" value="F:NADP binding"/>
    <property type="evidence" value="ECO:0007669"/>
    <property type="project" value="TreeGrafter"/>
</dbReference>
<gene>
    <name evidence="8" type="ORF">METZ01_LOCUS363309</name>
</gene>
<dbReference type="InterPro" id="IPR003710">
    <property type="entry name" value="ApbA"/>
</dbReference>
<keyword evidence="4" id="KW-0560">Oxidoreductase</keyword>
<evidence type="ECO:0000256" key="5">
    <source>
        <dbReference type="ARBA" id="ARBA00032024"/>
    </source>
</evidence>
<sequence length="302" mass="32214">GALACLFGARLSLYSDVFMLGSWVRGIDSINDRGVRVEDECDLKKYPVQAYLKSATIPNADCVLILVKSWQTIAAGSAALEIIDDGGLVITLQNGLGNFEQLTRCLGVERVVAGVTTQGAELLGPGHIRYAGGGNTYLGTNTYMEVHLEKLIKVFEMAGFPIVVTDDLQGLVWGKLAVSSGINAITALLHVRNGELLSNSESEQLMIAAAYETAAVAVAQGIEIPYDVSEEVRDVASLTSVNRSSMLQDVLRGAPTEIDYINCAVAKIGKSLGVPVPANTKLCKLVRSSLIGRQDEDIDLSI</sequence>
<dbReference type="InterPro" id="IPR013752">
    <property type="entry name" value="KPA_reductase"/>
</dbReference>
<dbReference type="EC" id="1.1.1.169" evidence="2"/>
<dbReference type="PANTHER" id="PTHR43765:SF2">
    <property type="entry name" value="2-DEHYDROPANTOATE 2-REDUCTASE"/>
    <property type="match status" value="1"/>
</dbReference>
<evidence type="ECO:0000256" key="3">
    <source>
        <dbReference type="ARBA" id="ARBA00022857"/>
    </source>
</evidence>
<dbReference type="GO" id="GO:0008677">
    <property type="term" value="F:2-dehydropantoate 2-reductase activity"/>
    <property type="evidence" value="ECO:0007669"/>
    <property type="project" value="UniProtKB-EC"/>
</dbReference>
<dbReference type="InterPro" id="IPR013332">
    <property type="entry name" value="KPR_N"/>
</dbReference>
<keyword evidence="3" id="KW-0521">NADP</keyword>
<comment type="similarity">
    <text evidence="1">Belongs to the ketopantoate reductase family.</text>
</comment>
<feature type="domain" description="Ketopantoate reductase C-terminal" evidence="7">
    <location>
        <begin position="167"/>
        <end position="287"/>
    </location>
</feature>